<keyword evidence="4" id="KW-1185">Reference proteome</keyword>
<feature type="signal peptide" evidence="1">
    <location>
        <begin position="1"/>
        <end position="26"/>
    </location>
</feature>
<proteinExistence type="predicted"/>
<evidence type="ECO:0000313" key="3">
    <source>
        <dbReference type="EMBL" id="KAA9349587.1"/>
    </source>
</evidence>
<dbReference type="RefSeq" id="WP_150878809.1">
    <property type="nucleotide sequence ID" value="NZ_VTWS01000005.1"/>
</dbReference>
<keyword evidence="1" id="KW-0732">Signal</keyword>
<evidence type="ECO:0000259" key="2">
    <source>
        <dbReference type="Pfam" id="PF11412"/>
    </source>
</evidence>
<accession>A0A5N1JA89</accession>
<dbReference type="AlphaFoldDB" id="A0A5N1JA89"/>
<dbReference type="Proteomes" id="UP000326344">
    <property type="component" value="Unassembled WGS sequence"/>
</dbReference>
<comment type="caution">
    <text evidence="3">The sequence shown here is derived from an EMBL/GenBank/DDBJ whole genome shotgun (WGS) entry which is preliminary data.</text>
</comment>
<dbReference type="EMBL" id="VTWS01000005">
    <property type="protein sequence ID" value="KAA9349587.1"/>
    <property type="molecule type" value="Genomic_DNA"/>
</dbReference>
<sequence>MNPFTIRRLCRNSGAILLFVSTVACAQEAADITKWNVRLSKPTAKPGEVVDIIFSATINDTWKLYSSDFASDIGPLPTEFNFDKATSYALVGSVQAIHPKKTVDPAWDQPYTYFAKKAEFRQRVKVLTTGYQVKGTIKGLLCSSKNGLCIPFSEPFSVQ</sequence>
<protein>
    <recommendedName>
        <fullName evidence="2">Thiol:disulfide interchange protein DsbD N-terminal domain-containing protein</fullName>
    </recommendedName>
</protein>
<feature type="domain" description="Thiol:disulfide interchange protein DsbD N-terminal" evidence="2">
    <location>
        <begin position="43"/>
        <end position="154"/>
    </location>
</feature>
<organism evidence="3 4">
    <name type="scientific">Larkinella humicola</name>
    <dbReference type="NCBI Taxonomy" id="2607654"/>
    <lineage>
        <taxon>Bacteria</taxon>
        <taxon>Pseudomonadati</taxon>
        <taxon>Bacteroidota</taxon>
        <taxon>Cytophagia</taxon>
        <taxon>Cytophagales</taxon>
        <taxon>Spirosomataceae</taxon>
        <taxon>Larkinella</taxon>
    </lineage>
</organism>
<evidence type="ECO:0000256" key="1">
    <source>
        <dbReference type="SAM" id="SignalP"/>
    </source>
</evidence>
<dbReference type="InterPro" id="IPR028250">
    <property type="entry name" value="DsbDN"/>
</dbReference>
<gene>
    <name evidence="3" type="ORF">F0P93_19175</name>
</gene>
<dbReference type="Pfam" id="PF11412">
    <property type="entry name" value="DsbD_N"/>
    <property type="match status" value="1"/>
</dbReference>
<reference evidence="3 4" key="1">
    <citation type="submission" date="2019-09" db="EMBL/GenBank/DDBJ databases">
        <title>Genome Sequence of Larkinella sp MA1.</title>
        <authorList>
            <person name="Srinivasan S."/>
        </authorList>
    </citation>
    <scope>NUCLEOTIDE SEQUENCE [LARGE SCALE GENOMIC DNA]</scope>
    <source>
        <strain evidence="3 4">MA1</strain>
    </source>
</reference>
<evidence type="ECO:0000313" key="4">
    <source>
        <dbReference type="Proteomes" id="UP000326344"/>
    </source>
</evidence>
<dbReference type="PROSITE" id="PS51257">
    <property type="entry name" value="PROKAR_LIPOPROTEIN"/>
    <property type="match status" value="1"/>
</dbReference>
<name>A0A5N1JA89_9BACT</name>
<feature type="chain" id="PRO_5024944820" description="Thiol:disulfide interchange protein DsbD N-terminal domain-containing protein" evidence="1">
    <location>
        <begin position="27"/>
        <end position="159"/>
    </location>
</feature>